<name>A0A7X6BQK5_9CAUL</name>
<dbReference type="EMBL" id="JAATJM010000002">
    <property type="protein sequence ID" value="NJC42711.1"/>
    <property type="molecule type" value="Genomic_DNA"/>
</dbReference>
<evidence type="ECO:0000313" key="3">
    <source>
        <dbReference type="Proteomes" id="UP000587415"/>
    </source>
</evidence>
<accession>A0A7X6BQK5</accession>
<reference evidence="2 3" key="1">
    <citation type="submission" date="2020-03" db="EMBL/GenBank/DDBJ databases">
        <title>Genomic Encyclopedia of Type Strains, Phase IV (KMG-IV): sequencing the most valuable type-strain genomes for metagenomic binning, comparative biology and taxonomic classification.</title>
        <authorList>
            <person name="Goeker M."/>
        </authorList>
    </citation>
    <scope>NUCLEOTIDE SEQUENCE [LARGE SCALE GENOMIC DNA]</scope>
    <source>
        <strain evidence="2 3">DSM 4736</strain>
    </source>
</reference>
<feature type="transmembrane region" description="Helical" evidence="1">
    <location>
        <begin position="40"/>
        <end position="62"/>
    </location>
</feature>
<sequence length="146" mass="15529">MTDLILAITHHIFVFGLVAMMMATRVLLQGPQVDPLRLARLDAGAGATAALVLAVGVCRVIWGGKGWAFYEANPFFWGKVACFAVLGVLTIPGTIAFLKWGKARSVNAAFQPAASEVASLRRLTGLQALALIPLLAFAAAMARYPF</sequence>
<proteinExistence type="predicted"/>
<evidence type="ECO:0000256" key="1">
    <source>
        <dbReference type="SAM" id="Phobius"/>
    </source>
</evidence>
<protein>
    <submittedName>
        <fullName evidence="2">Putative membrane protein</fullName>
    </submittedName>
</protein>
<keyword evidence="1" id="KW-1133">Transmembrane helix</keyword>
<dbReference type="InterPro" id="IPR018706">
    <property type="entry name" value="DUF2214_membrane"/>
</dbReference>
<feature type="transmembrane region" description="Helical" evidence="1">
    <location>
        <begin position="74"/>
        <end position="98"/>
    </location>
</feature>
<feature type="transmembrane region" description="Helical" evidence="1">
    <location>
        <begin position="6"/>
        <end position="28"/>
    </location>
</feature>
<gene>
    <name evidence="2" type="ORF">GGQ87_003006</name>
</gene>
<comment type="caution">
    <text evidence="2">The sequence shown here is derived from an EMBL/GenBank/DDBJ whole genome shotgun (WGS) entry which is preliminary data.</text>
</comment>
<dbReference type="AlphaFoldDB" id="A0A7X6BQK5"/>
<keyword evidence="1" id="KW-0812">Transmembrane</keyword>
<dbReference type="Pfam" id="PF09980">
    <property type="entry name" value="DUF2214"/>
    <property type="match status" value="1"/>
</dbReference>
<dbReference type="RefSeq" id="WP_168049101.1">
    <property type="nucleotide sequence ID" value="NZ_JAATJM010000002.1"/>
</dbReference>
<keyword evidence="1" id="KW-0472">Membrane</keyword>
<dbReference type="Proteomes" id="UP000587415">
    <property type="component" value="Unassembled WGS sequence"/>
</dbReference>
<evidence type="ECO:0000313" key="2">
    <source>
        <dbReference type="EMBL" id="NJC42711.1"/>
    </source>
</evidence>
<organism evidence="2 3">
    <name type="scientific">Brevundimonas alba</name>
    <dbReference type="NCBI Taxonomy" id="74314"/>
    <lineage>
        <taxon>Bacteria</taxon>
        <taxon>Pseudomonadati</taxon>
        <taxon>Pseudomonadota</taxon>
        <taxon>Alphaproteobacteria</taxon>
        <taxon>Caulobacterales</taxon>
        <taxon>Caulobacteraceae</taxon>
        <taxon>Brevundimonas</taxon>
    </lineage>
</organism>
<keyword evidence="3" id="KW-1185">Reference proteome</keyword>
<feature type="transmembrane region" description="Helical" evidence="1">
    <location>
        <begin position="125"/>
        <end position="144"/>
    </location>
</feature>